<comment type="caution">
    <text evidence="2">The sequence shown here is derived from an EMBL/GenBank/DDBJ whole genome shotgun (WGS) entry which is preliminary data.</text>
</comment>
<dbReference type="PANTHER" id="PTHR34846">
    <property type="entry name" value="4-CARBOXYMUCONOLACTONE DECARBOXYLASE FAMILY PROTEIN (AFU_ORTHOLOGUE AFUA_6G11590)"/>
    <property type="match status" value="1"/>
</dbReference>
<dbReference type="InterPro" id="IPR003779">
    <property type="entry name" value="CMD-like"/>
</dbReference>
<dbReference type="Proteomes" id="UP000263094">
    <property type="component" value="Unassembled WGS sequence"/>
</dbReference>
<dbReference type="Gene3D" id="1.20.1290.10">
    <property type="entry name" value="AhpD-like"/>
    <property type="match status" value="1"/>
</dbReference>
<dbReference type="SUPFAM" id="SSF69118">
    <property type="entry name" value="AhpD-like"/>
    <property type="match status" value="1"/>
</dbReference>
<dbReference type="GO" id="GO:0051920">
    <property type="term" value="F:peroxiredoxin activity"/>
    <property type="evidence" value="ECO:0007669"/>
    <property type="project" value="InterPro"/>
</dbReference>
<dbReference type="InterPro" id="IPR029032">
    <property type="entry name" value="AhpD-like"/>
</dbReference>
<evidence type="ECO:0000313" key="2">
    <source>
        <dbReference type="EMBL" id="RFU87490.1"/>
    </source>
</evidence>
<protein>
    <submittedName>
        <fullName evidence="2">Carboxymuconolactone decarboxylase family protein</fullName>
    </submittedName>
</protein>
<feature type="domain" description="Carboxymuconolactone decarboxylase-like" evidence="1">
    <location>
        <begin position="55"/>
        <end position="135"/>
    </location>
</feature>
<reference evidence="2 3" key="1">
    <citation type="submission" date="2018-08" db="EMBL/GenBank/DDBJ databases">
        <title>Isolation, diversity and antifungal activity of Actinobacteria from wheat.</title>
        <authorList>
            <person name="Han C."/>
        </authorList>
    </citation>
    <scope>NUCLEOTIDE SEQUENCE [LARGE SCALE GENOMIC DNA]</scope>
    <source>
        <strain evidence="2 3">NEAU-YY421</strain>
    </source>
</reference>
<dbReference type="Pfam" id="PF02627">
    <property type="entry name" value="CMD"/>
    <property type="match status" value="1"/>
</dbReference>
<evidence type="ECO:0000313" key="3">
    <source>
        <dbReference type="Proteomes" id="UP000263094"/>
    </source>
</evidence>
<organism evidence="2 3">
    <name type="scientific">Streptomyces triticagri</name>
    <dbReference type="NCBI Taxonomy" id="2293568"/>
    <lineage>
        <taxon>Bacteria</taxon>
        <taxon>Bacillati</taxon>
        <taxon>Actinomycetota</taxon>
        <taxon>Actinomycetes</taxon>
        <taxon>Kitasatosporales</taxon>
        <taxon>Streptomycetaceae</taxon>
        <taxon>Streptomyces</taxon>
    </lineage>
</organism>
<dbReference type="EMBL" id="QUAK01000028">
    <property type="protein sequence ID" value="RFU87490.1"/>
    <property type="molecule type" value="Genomic_DNA"/>
</dbReference>
<dbReference type="InterPro" id="IPR004675">
    <property type="entry name" value="AhpD_core"/>
</dbReference>
<name>A0A372MA66_9ACTN</name>
<accession>A0A372MA66</accession>
<dbReference type="AlphaFoldDB" id="A0A372MA66"/>
<dbReference type="PANTHER" id="PTHR34846:SF10">
    <property type="entry name" value="CYTOPLASMIC PROTEIN"/>
    <property type="match status" value="1"/>
</dbReference>
<dbReference type="NCBIfam" id="TIGR00778">
    <property type="entry name" value="ahpD_dom"/>
    <property type="match status" value="1"/>
</dbReference>
<evidence type="ECO:0000259" key="1">
    <source>
        <dbReference type="Pfam" id="PF02627"/>
    </source>
</evidence>
<gene>
    <name evidence="2" type="ORF">DY218_06655</name>
</gene>
<proteinExistence type="predicted"/>
<sequence length="191" mass="20728">MEQVRGDRADDARPLPRRVGAALTGAHVSITTDSVAAEPSSRAGRSRTNRLPAGFAAALQAAGAAAKRGLGDAILAELVQVRASQINRCAFCLDMHLALARKAGESEQRLDLLNSWAETEGYYTPRERAALALTESVTLLTESYVPDEVYEEAARHFDEPELAHLIALITVINTWNRLMVARRIAPGGKPW</sequence>
<dbReference type="OrthoDB" id="9801997at2"/>
<keyword evidence="3" id="KW-1185">Reference proteome</keyword>